<feature type="active site" description="Glycyl thioester intermediate" evidence="3">
    <location>
        <position position="102"/>
    </location>
</feature>
<dbReference type="PROSITE" id="PS50127">
    <property type="entry name" value="UBC_2"/>
    <property type="match status" value="1"/>
</dbReference>
<evidence type="ECO:0000256" key="3">
    <source>
        <dbReference type="PROSITE-ProRule" id="PRU10133"/>
    </source>
</evidence>
<evidence type="ECO:0000256" key="4">
    <source>
        <dbReference type="SAM" id="MobiDB-lite"/>
    </source>
</evidence>
<keyword evidence="2" id="KW-0833">Ubl conjugation pathway</keyword>
<name>A0A816UN16_9BILA</name>
<evidence type="ECO:0000259" key="5">
    <source>
        <dbReference type="PROSITE" id="PS50127"/>
    </source>
</evidence>
<reference evidence="6" key="1">
    <citation type="submission" date="2021-02" db="EMBL/GenBank/DDBJ databases">
        <authorList>
            <person name="Nowell W R."/>
        </authorList>
    </citation>
    <scope>NUCLEOTIDE SEQUENCE</scope>
</reference>
<dbReference type="InterPro" id="IPR023313">
    <property type="entry name" value="UBQ-conjugating_AS"/>
</dbReference>
<feature type="domain" description="UBC core" evidence="5">
    <location>
        <begin position="8"/>
        <end position="164"/>
    </location>
</feature>
<sequence length="473" mass="54310">MTNQSLLRSRGRLQKELMEMGDTQSEGIFSWIVDEIDGFVHMEAIITGPSHTPYEHGKFLLDILIRMDTLQKQMGCYPFVPPEVRFFTKIFHPNISTSGEVCIDILSSEWYASMTIRTMLLSVQSLLAAPNFDDFIQPEAAFLYKENPEDFNRKAKEWTEKYATGENSFQHINEGGGSSDAESTQNTASLPTNKVVELNLRTVQPIDMFSLARLTAYQYPQEKTRQEHRFKGHASVIAECLNITDNPSNLSRHEISNSQYFVDHFDTGGEIDKLILTIENEQFQDFELSQSKVLINDLRGLKDMSSEKVVQGYLRLYLMEASLMSKLNEIMLEPQSKKFKEFAPLVRLLYYVFNHPSSMEAHGITVYHGMDLSTVDINTYKMYGGTDTTLQWIAFISATRNLELAERFDTNTLFIMQLKKTYTNGKHSIDVNSYSKSPQEEEILLMAGIEFAVRKVLYDNEKQQHKITLDVYV</sequence>
<dbReference type="GO" id="GO:0016740">
    <property type="term" value="F:transferase activity"/>
    <property type="evidence" value="ECO:0007669"/>
    <property type="project" value="UniProtKB-KW"/>
</dbReference>
<dbReference type="InterPro" id="IPR016135">
    <property type="entry name" value="UBQ-conjugating_enzyme/RWD"/>
</dbReference>
<proteinExistence type="predicted"/>
<dbReference type="AlphaFoldDB" id="A0A816UN16"/>
<dbReference type="InterPro" id="IPR000608">
    <property type="entry name" value="UBC"/>
</dbReference>
<gene>
    <name evidence="6" type="ORF">WKI299_LOCUS22281</name>
</gene>
<dbReference type="Gene3D" id="3.90.176.10">
    <property type="entry name" value="Toxin ADP-ribosyltransferase, Chain A, domain 1"/>
    <property type="match status" value="1"/>
</dbReference>
<dbReference type="SUPFAM" id="SSF56399">
    <property type="entry name" value="ADP-ribosylation"/>
    <property type="match status" value="1"/>
</dbReference>
<dbReference type="Gene3D" id="3.10.110.10">
    <property type="entry name" value="Ubiquitin Conjugating Enzyme"/>
    <property type="match status" value="1"/>
</dbReference>
<dbReference type="PANTHER" id="PTHR24068">
    <property type="entry name" value="UBIQUITIN-CONJUGATING ENZYME E2"/>
    <property type="match status" value="1"/>
</dbReference>
<dbReference type="SMART" id="SM00212">
    <property type="entry name" value="UBCc"/>
    <property type="match status" value="1"/>
</dbReference>
<evidence type="ECO:0000256" key="2">
    <source>
        <dbReference type="ARBA" id="ARBA00022786"/>
    </source>
</evidence>
<keyword evidence="1" id="KW-0808">Transferase</keyword>
<dbReference type="PROSITE" id="PS00183">
    <property type="entry name" value="UBC_1"/>
    <property type="match status" value="1"/>
</dbReference>
<feature type="region of interest" description="Disordered" evidence="4">
    <location>
        <begin position="169"/>
        <end position="188"/>
    </location>
</feature>
<accession>A0A816UN16</accession>
<organism evidence="6 7">
    <name type="scientific">Rotaria magnacalcarata</name>
    <dbReference type="NCBI Taxonomy" id="392030"/>
    <lineage>
        <taxon>Eukaryota</taxon>
        <taxon>Metazoa</taxon>
        <taxon>Spiralia</taxon>
        <taxon>Gnathifera</taxon>
        <taxon>Rotifera</taxon>
        <taxon>Eurotatoria</taxon>
        <taxon>Bdelloidea</taxon>
        <taxon>Philodinida</taxon>
        <taxon>Philodinidae</taxon>
        <taxon>Rotaria</taxon>
    </lineage>
</organism>
<dbReference type="Proteomes" id="UP000663856">
    <property type="component" value="Unassembled WGS sequence"/>
</dbReference>
<evidence type="ECO:0000313" key="7">
    <source>
        <dbReference type="Proteomes" id="UP000663856"/>
    </source>
</evidence>
<dbReference type="SUPFAM" id="SSF54495">
    <property type="entry name" value="UBC-like"/>
    <property type="match status" value="1"/>
</dbReference>
<evidence type="ECO:0000313" key="6">
    <source>
        <dbReference type="EMBL" id="CAF2111092.1"/>
    </source>
</evidence>
<dbReference type="EMBL" id="CAJNRF010009499">
    <property type="protein sequence ID" value="CAF2111092.1"/>
    <property type="molecule type" value="Genomic_DNA"/>
</dbReference>
<protein>
    <recommendedName>
        <fullName evidence="5">UBC core domain-containing protein</fullName>
    </recommendedName>
</protein>
<dbReference type="Pfam" id="PF00179">
    <property type="entry name" value="UQ_con"/>
    <property type="match status" value="1"/>
</dbReference>
<evidence type="ECO:0000256" key="1">
    <source>
        <dbReference type="ARBA" id="ARBA00022679"/>
    </source>
</evidence>
<comment type="caution">
    <text evidence="6">The sequence shown here is derived from an EMBL/GenBank/DDBJ whole genome shotgun (WGS) entry which is preliminary data.</text>
</comment>